<dbReference type="Pfam" id="PF04387">
    <property type="entry name" value="PTPLA"/>
    <property type="match status" value="1"/>
</dbReference>
<comment type="subcellular location">
    <subcellularLocation>
        <location evidence="14">Endoplasmic reticulum membrane</location>
        <topology evidence="14">Multi-pass membrane protein</topology>
    </subcellularLocation>
    <subcellularLocation>
        <location evidence="1">Membrane</location>
        <topology evidence="1">Multi-pass membrane protein</topology>
    </subcellularLocation>
</comment>
<dbReference type="PANTHER" id="PTHR11035:SF3">
    <property type="entry name" value="VERY-LONG-CHAIN (3R)-3-HYDROXYACYL-COA DEHYDRATASE"/>
    <property type="match status" value="1"/>
</dbReference>
<dbReference type="EC" id="4.2.1.134" evidence="4 14"/>
<gene>
    <name evidence="15" type="ORF">BDEG_25295</name>
</gene>
<evidence type="ECO:0000256" key="12">
    <source>
        <dbReference type="ARBA" id="ARBA00023239"/>
    </source>
</evidence>
<keyword evidence="8 14" id="KW-1133">Transmembrane helix</keyword>
<evidence type="ECO:0000256" key="7">
    <source>
        <dbReference type="ARBA" id="ARBA00022832"/>
    </source>
</evidence>
<dbReference type="OrthoDB" id="46988at2759"/>
<comment type="catalytic activity">
    <reaction evidence="13 14">
        <text>a very-long-chain (3R)-3-hydroxyacyl-CoA = a very-long-chain (2E)-enoyl-CoA + H2O</text>
        <dbReference type="Rhea" id="RHEA:45812"/>
        <dbReference type="ChEBI" id="CHEBI:15377"/>
        <dbReference type="ChEBI" id="CHEBI:83728"/>
        <dbReference type="ChEBI" id="CHEBI:85440"/>
        <dbReference type="EC" id="4.2.1.134"/>
    </reaction>
</comment>
<dbReference type="GO" id="GO:0005789">
    <property type="term" value="C:endoplasmic reticulum membrane"/>
    <property type="evidence" value="ECO:0007669"/>
    <property type="project" value="UniProtKB-SubCell"/>
</dbReference>
<dbReference type="GO" id="GO:0042761">
    <property type="term" value="P:very long-chain fatty acid biosynthetic process"/>
    <property type="evidence" value="ECO:0007669"/>
    <property type="project" value="TreeGrafter"/>
</dbReference>
<evidence type="ECO:0000256" key="2">
    <source>
        <dbReference type="ARBA" id="ARBA00005194"/>
    </source>
</evidence>
<dbReference type="Proteomes" id="UP000077115">
    <property type="component" value="Unassembled WGS sequence"/>
</dbReference>
<comment type="caution">
    <text evidence="14">Lacks conserved residue(s) required for the propagation of feature annotation.</text>
</comment>
<evidence type="ECO:0000256" key="13">
    <source>
        <dbReference type="ARBA" id="ARBA00036671"/>
    </source>
</evidence>
<protein>
    <recommendedName>
        <fullName evidence="4 14">Very-long-chain (3R)-3-hydroxyacyl-CoA dehydratase</fullName>
        <ecNumber evidence="4 14">4.2.1.134</ecNumber>
    </recommendedName>
</protein>
<evidence type="ECO:0000313" key="15">
    <source>
        <dbReference type="EMBL" id="OAJ41748.1"/>
    </source>
</evidence>
<reference evidence="15 16" key="1">
    <citation type="submission" date="2006-10" db="EMBL/GenBank/DDBJ databases">
        <title>The Genome Sequence of Batrachochytrium dendrobatidis JEL423.</title>
        <authorList>
            <consortium name="The Broad Institute Genome Sequencing Platform"/>
            <person name="Birren B."/>
            <person name="Lander E."/>
            <person name="Galagan J."/>
            <person name="Cuomo C."/>
            <person name="Devon K."/>
            <person name="Jaffe D."/>
            <person name="Butler J."/>
            <person name="Alvarez P."/>
            <person name="Gnerre S."/>
            <person name="Grabherr M."/>
            <person name="Kleber M."/>
            <person name="Mauceli E."/>
            <person name="Brockman W."/>
            <person name="Young S."/>
            <person name="LaButti K."/>
            <person name="Sykes S."/>
            <person name="DeCaprio D."/>
            <person name="Crawford M."/>
            <person name="Koehrsen M."/>
            <person name="Engels R."/>
            <person name="Montgomery P."/>
            <person name="Pearson M."/>
            <person name="Howarth C."/>
            <person name="Larson L."/>
            <person name="White J."/>
            <person name="O'Leary S."/>
            <person name="Kodira C."/>
            <person name="Zeng Q."/>
            <person name="Yandava C."/>
            <person name="Alvarado L."/>
            <person name="Longcore J."/>
            <person name="James T."/>
        </authorList>
    </citation>
    <scope>NUCLEOTIDE SEQUENCE [LARGE SCALE GENOMIC DNA]</scope>
    <source>
        <strain evidence="15 16">JEL423</strain>
    </source>
</reference>
<evidence type="ECO:0000256" key="3">
    <source>
        <dbReference type="ARBA" id="ARBA00007811"/>
    </source>
</evidence>
<name>A0A177WNQ8_BATDL</name>
<evidence type="ECO:0000256" key="8">
    <source>
        <dbReference type="ARBA" id="ARBA00022989"/>
    </source>
</evidence>
<dbReference type="GO" id="GO:0102158">
    <property type="term" value="F:very-long-chain (3R)-3-hydroxyacyl-CoA dehydratase activity"/>
    <property type="evidence" value="ECO:0007669"/>
    <property type="project" value="UniProtKB-EC"/>
</dbReference>
<comment type="pathway">
    <text evidence="2 14">Lipid metabolism; fatty acid biosynthesis.</text>
</comment>
<keyword evidence="10 14" id="KW-0472">Membrane</keyword>
<dbReference type="STRING" id="403673.A0A177WNQ8"/>
<keyword evidence="6 14" id="KW-0812">Transmembrane</keyword>
<evidence type="ECO:0000256" key="9">
    <source>
        <dbReference type="ARBA" id="ARBA00023098"/>
    </source>
</evidence>
<evidence type="ECO:0000256" key="10">
    <source>
        <dbReference type="ARBA" id="ARBA00023136"/>
    </source>
</evidence>
<keyword evidence="12 14" id="KW-0456">Lyase</keyword>
<sequence length="104" mass="12248">MVLAWSITEVVRYSYYALNLLAINPSALVWARYTFFYVLYPIGAGSELWLLMRSWDSARQYSTLLYYTLVGMAALYPPGFYVMYSHMIKQRRKYLGPKRSKKHA</sequence>
<dbReference type="UniPathway" id="UPA00094"/>
<evidence type="ECO:0000256" key="1">
    <source>
        <dbReference type="ARBA" id="ARBA00004141"/>
    </source>
</evidence>
<proteinExistence type="inferred from homology"/>
<keyword evidence="9 14" id="KW-0443">Lipid metabolism</keyword>
<feature type="transmembrane region" description="Helical" evidence="14">
    <location>
        <begin position="64"/>
        <end position="84"/>
    </location>
</feature>
<evidence type="ECO:0000256" key="6">
    <source>
        <dbReference type="ARBA" id="ARBA00022692"/>
    </source>
</evidence>
<evidence type="ECO:0000256" key="14">
    <source>
        <dbReference type="RuleBase" id="RU363109"/>
    </source>
</evidence>
<reference evidence="15 16" key="2">
    <citation type="submission" date="2016-05" db="EMBL/GenBank/DDBJ databases">
        <title>Lineage-specific infection strategies underlie the spectrum of fungal disease in amphibians.</title>
        <authorList>
            <person name="Cuomo C.A."/>
            <person name="Farrer R.A."/>
            <person name="James T."/>
            <person name="Longcore J."/>
            <person name="Birren B."/>
        </authorList>
    </citation>
    <scope>NUCLEOTIDE SEQUENCE [LARGE SCALE GENOMIC DNA]</scope>
    <source>
        <strain evidence="15 16">JEL423</strain>
    </source>
</reference>
<dbReference type="PANTHER" id="PTHR11035">
    <property type="entry name" value="VERY-LONG-CHAIN (3R)-3-HYDROXYACYL-COA DEHYDRATASE"/>
    <property type="match status" value="1"/>
</dbReference>
<keyword evidence="14" id="KW-0256">Endoplasmic reticulum</keyword>
<comment type="similarity">
    <text evidence="3 14">Belongs to the very long-chain fatty acids dehydratase HACD family.</text>
</comment>
<accession>A0A177WNQ8</accession>
<evidence type="ECO:0000256" key="4">
    <source>
        <dbReference type="ARBA" id="ARBA00013122"/>
    </source>
</evidence>
<keyword evidence="7 14" id="KW-0276">Fatty acid metabolism</keyword>
<dbReference type="InterPro" id="IPR007482">
    <property type="entry name" value="Tyr_Pase-like_PTPLA"/>
</dbReference>
<dbReference type="AlphaFoldDB" id="A0A177WNQ8"/>
<evidence type="ECO:0000256" key="11">
    <source>
        <dbReference type="ARBA" id="ARBA00023160"/>
    </source>
</evidence>
<organism evidence="15 16">
    <name type="scientific">Batrachochytrium dendrobatidis (strain JEL423)</name>
    <dbReference type="NCBI Taxonomy" id="403673"/>
    <lineage>
        <taxon>Eukaryota</taxon>
        <taxon>Fungi</taxon>
        <taxon>Fungi incertae sedis</taxon>
        <taxon>Chytridiomycota</taxon>
        <taxon>Chytridiomycota incertae sedis</taxon>
        <taxon>Chytridiomycetes</taxon>
        <taxon>Rhizophydiales</taxon>
        <taxon>Rhizophydiales incertae sedis</taxon>
        <taxon>Batrachochytrium</taxon>
    </lineage>
</organism>
<evidence type="ECO:0000256" key="5">
    <source>
        <dbReference type="ARBA" id="ARBA00022516"/>
    </source>
</evidence>
<evidence type="ECO:0000313" key="16">
    <source>
        <dbReference type="Proteomes" id="UP000077115"/>
    </source>
</evidence>
<dbReference type="VEuPathDB" id="FungiDB:BDEG_25295"/>
<dbReference type="GO" id="GO:0030148">
    <property type="term" value="P:sphingolipid biosynthetic process"/>
    <property type="evidence" value="ECO:0007669"/>
    <property type="project" value="TreeGrafter"/>
</dbReference>
<dbReference type="GO" id="GO:0030497">
    <property type="term" value="P:fatty acid elongation"/>
    <property type="evidence" value="ECO:0007669"/>
    <property type="project" value="TreeGrafter"/>
</dbReference>
<comment type="function">
    <text evidence="14">Catalyzes the third of the four reactions of the long-chain fatty acids elongation cycle. This endoplasmic reticulum-bound enzymatic process, allows the addition of two carbons to the chain of long- and very long-chain fatty acids/VLCFAs per cycle. This enzyme catalyzes the dehydration of the 3-hydroxyacyl-CoA intermediate into trans-2,3-enoyl-CoA, within each cycle of fatty acid elongation. Thereby, it participates to the production of VLCFAs of different chain lengths that are involved in multiple biological processes as precursors of membrane lipids and lipid mediators.</text>
</comment>
<keyword evidence="5 14" id="KW-0444">Lipid biosynthesis</keyword>
<dbReference type="eggNOG" id="KOG3187">
    <property type="taxonomic scope" value="Eukaryota"/>
</dbReference>
<keyword evidence="11 14" id="KW-0275">Fatty acid biosynthesis</keyword>
<dbReference type="EMBL" id="DS022306">
    <property type="protein sequence ID" value="OAJ41748.1"/>
    <property type="molecule type" value="Genomic_DNA"/>
</dbReference>